<reference evidence="3" key="1">
    <citation type="submission" date="2021-02" db="EMBL/GenBank/DDBJ databases">
        <title>Leucobacter sp. CX169.</title>
        <authorList>
            <person name="Cheng Y."/>
        </authorList>
    </citation>
    <scope>NUCLEOTIDE SEQUENCE [LARGE SCALE GENOMIC DNA]</scope>
    <source>
        <strain evidence="3">JY899</strain>
    </source>
</reference>
<keyword evidence="1" id="KW-1133">Transmembrane helix</keyword>
<keyword evidence="1" id="KW-0812">Transmembrane</keyword>
<evidence type="ECO:0000313" key="2">
    <source>
        <dbReference type="EMBL" id="MBM9433302.1"/>
    </source>
</evidence>
<sequence>MRKKAANIVSVTSVRRALTEDIDGRSRRYMFSMIVRIICFVLMLIIPSWPIRIALAIGAVIIPAVAVLVANAGREKGEAPTVVEESGQLEIYRPTSLGHGEFLR</sequence>
<evidence type="ECO:0000256" key="1">
    <source>
        <dbReference type="SAM" id="Phobius"/>
    </source>
</evidence>
<gene>
    <name evidence="2" type="ORF">JVW63_06275</name>
</gene>
<evidence type="ECO:0000313" key="3">
    <source>
        <dbReference type="Proteomes" id="UP000705983"/>
    </source>
</evidence>
<comment type="caution">
    <text evidence="2">The sequence shown here is derived from an EMBL/GenBank/DDBJ whole genome shotgun (WGS) entry which is preliminary data.</text>
</comment>
<keyword evidence="1" id="KW-0472">Membrane</keyword>
<dbReference type="Pfam" id="PF11298">
    <property type="entry name" value="DUF3099"/>
    <property type="match status" value="1"/>
</dbReference>
<dbReference type="InterPro" id="IPR021449">
    <property type="entry name" value="DUF3099"/>
</dbReference>
<proteinExistence type="predicted"/>
<keyword evidence="3" id="KW-1185">Reference proteome</keyword>
<dbReference type="RefSeq" id="WP_187996643.1">
    <property type="nucleotide sequence ID" value="NZ_JACEXG010000003.1"/>
</dbReference>
<feature type="transmembrane region" description="Helical" evidence="1">
    <location>
        <begin position="29"/>
        <end position="47"/>
    </location>
</feature>
<accession>A0ABS2TF95</accession>
<organism evidence="2 3">
    <name type="scientific">Flaviflexus equikiangi</name>
    <dbReference type="NCBI Taxonomy" id="2758573"/>
    <lineage>
        <taxon>Bacteria</taxon>
        <taxon>Bacillati</taxon>
        <taxon>Actinomycetota</taxon>
        <taxon>Actinomycetes</taxon>
        <taxon>Actinomycetales</taxon>
        <taxon>Actinomycetaceae</taxon>
        <taxon>Flaviflexus</taxon>
    </lineage>
</organism>
<dbReference type="Proteomes" id="UP000705983">
    <property type="component" value="Unassembled WGS sequence"/>
</dbReference>
<name>A0ABS2TF95_9ACTO</name>
<feature type="transmembrane region" description="Helical" evidence="1">
    <location>
        <begin position="53"/>
        <end position="70"/>
    </location>
</feature>
<protein>
    <submittedName>
        <fullName evidence="2">DUF3099 domain-containing protein</fullName>
    </submittedName>
</protein>
<dbReference type="EMBL" id="JAFFJS010000003">
    <property type="protein sequence ID" value="MBM9433302.1"/>
    <property type="molecule type" value="Genomic_DNA"/>
</dbReference>